<dbReference type="InterPro" id="IPR011762">
    <property type="entry name" value="COA_CT_N"/>
</dbReference>
<evidence type="ECO:0000313" key="4">
    <source>
        <dbReference type="EMBL" id="GGF48820.1"/>
    </source>
</evidence>
<dbReference type="SUPFAM" id="SSF52096">
    <property type="entry name" value="ClpP/crotonase"/>
    <property type="match status" value="2"/>
</dbReference>
<organism evidence="4 5">
    <name type="scientific">Marmoricola endophyticus</name>
    <dbReference type="NCBI Taxonomy" id="2040280"/>
    <lineage>
        <taxon>Bacteria</taxon>
        <taxon>Bacillati</taxon>
        <taxon>Actinomycetota</taxon>
        <taxon>Actinomycetes</taxon>
        <taxon>Propionibacteriales</taxon>
        <taxon>Nocardioidaceae</taxon>
        <taxon>Marmoricola</taxon>
    </lineage>
</organism>
<dbReference type="RefSeq" id="WP_188779940.1">
    <property type="nucleotide sequence ID" value="NZ_BMKQ01000001.1"/>
</dbReference>
<comment type="caution">
    <text evidence="4">The sequence shown here is derived from an EMBL/GenBank/DDBJ whole genome shotgun (WGS) entry which is preliminary data.</text>
</comment>
<feature type="compositionally biased region" description="Low complexity" evidence="1">
    <location>
        <begin position="257"/>
        <end position="276"/>
    </location>
</feature>
<dbReference type="InterPro" id="IPR034733">
    <property type="entry name" value="AcCoA_carboxyl_beta"/>
</dbReference>
<accession>A0A917F5K7</accession>
<feature type="domain" description="CoA carboxyltransferase N-terminal" evidence="2">
    <location>
        <begin position="7"/>
        <end position="258"/>
    </location>
</feature>
<dbReference type="PANTHER" id="PTHR22855:SF46">
    <property type="entry name" value="METHYLCROTONOYL-COA CARBOXYLASE"/>
    <property type="match status" value="1"/>
</dbReference>
<evidence type="ECO:0000256" key="1">
    <source>
        <dbReference type="SAM" id="MobiDB-lite"/>
    </source>
</evidence>
<evidence type="ECO:0000313" key="5">
    <source>
        <dbReference type="Proteomes" id="UP000649179"/>
    </source>
</evidence>
<dbReference type="Gene3D" id="3.90.226.10">
    <property type="entry name" value="2-enoyl-CoA Hydratase, Chain A, domain 1"/>
    <property type="match status" value="2"/>
</dbReference>
<gene>
    <name evidence="4" type="ORF">GCM10011519_23560</name>
</gene>
<dbReference type="AlphaFoldDB" id="A0A917F5K7"/>
<sequence length="547" mass="57869">MSYREAMLEKIAGIEAENAKAVAGGGERYVERHRSRGKLLPRERVELLVDEGSAFLELSPLAGWGSDFAVGASVVTGIGVVEGRQVMIVANDPTVKGGASNPWTVKKTFRAHEIAAQNNLPTIALVESGGADLPTQKEIFIPGGKTFRDITRSSAAKQPTIAIVFGNSTAGGAYIPGMSDYTVFVDGAAKVFLGGPPLVKMATGEESDDESLGGASMHAKTSGLADYLAADEHDALRIGRRIVARLGRREVSTSSLAGARSGSTTRAAGGRAASASERVETPYTEPAEDPETLLDLVPDDLKEPFDPREVIARICDGVSPSNGAVFDEFKPLCGPSLVTGWARLHGHPIGILANAQGVLFSQEAQKAAQFIQLANQVDTPLLFLHNTTGYMVGAEYEQGGIIKHGAQMINAVSNSSVPHLTVILGASYGAGNYGMNGRAYDPRFLFTWPSAKSAVMGPAQLAGVMEIVARQSAESKGQTFDAEGFAGIKQMVEQQIEEQSVPQFLSGLLYDDGVIDPRDTRTVLGICLSVIAGTTWEGARGYGVFRL</sequence>
<feature type="domain" description="CoA carboxyltransferase C-terminal" evidence="3">
    <location>
        <begin position="289"/>
        <end position="547"/>
    </location>
</feature>
<evidence type="ECO:0000259" key="2">
    <source>
        <dbReference type="PROSITE" id="PS50980"/>
    </source>
</evidence>
<dbReference type="FunFam" id="3.90.226.10:FF:000021">
    <property type="entry name" value="Acetyl-CoA carboxylase carboxyltransferase subunit"/>
    <property type="match status" value="1"/>
</dbReference>
<dbReference type="PROSITE" id="PS50980">
    <property type="entry name" value="COA_CT_NTER"/>
    <property type="match status" value="1"/>
</dbReference>
<proteinExistence type="predicted"/>
<dbReference type="InterPro" id="IPR029045">
    <property type="entry name" value="ClpP/crotonase-like_dom_sf"/>
</dbReference>
<reference evidence="4" key="1">
    <citation type="journal article" date="2014" name="Int. J. Syst. Evol. Microbiol.">
        <title>Complete genome sequence of Corynebacterium casei LMG S-19264T (=DSM 44701T), isolated from a smear-ripened cheese.</title>
        <authorList>
            <consortium name="US DOE Joint Genome Institute (JGI-PGF)"/>
            <person name="Walter F."/>
            <person name="Albersmeier A."/>
            <person name="Kalinowski J."/>
            <person name="Ruckert C."/>
        </authorList>
    </citation>
    <scope>NUCLEOTIDE SEQUENCE</scope>
    <source>
        <strain evidence="4">CGMCC 1.16067</strain>
    </source>
</reference>
<dbReference type="FunFam" id="3.90.226.10:FF:000030">
    <property type="entry name" value="Acetyl-CoA carboxylase carboxyltransferase subunit"/>
    <property type="match status" value="1"/>
</dbReference>
<name>A0A917F5K7_9ACTN</name>
<dbReference type="PANTHER" id="PTHR22855">
    <property type="entry name" value="ACETYL, PROPIONYL, PYRUVATE, AND GLUTACONYL CARBOXYLASE-RELATED"/>
    <property type="match status" value="1"/>
</dbReference>
<feature type="region of interest" description="Disordered" evidence="1">
    <location>
        <begin position="254"/>
        <end position="291"/>
    </location>
</feature>
<dbReference type="Pfam" id="PF01039">
    <property type="entry name" value="Carboxyl_trans"/>
    <property type="match status" value="1"/>
</dbReference>
<dbReference type="InterPro" id="IPR011763">
    <property type="entry name" value="COA_CT_C"/>
</dbReference>
<protein>
    <submittedName>
        <fullName evidence="4">Acetyl-CoA carboxylase carboxyltransferase subunit</fullName>
    </submittedName>
</protein>
<dbReference type="InterPro" id="IPR045190">
    <property type="entry name" value="MCCB/AccD1-like"/>
</dbReference>
<keyword evidence="5" id="KW-1185">Reference proteome</keyword>
<evidence type="ECO:0000259" key="3">
    <source>
        <dbReference type="PROSITE" id="PS50989"/>
    </source>
</evidence>
<dbReference type="PROSITE" id="PS50989">
    <property type="entry name" value="COA_CT_CTER"/>
    <property type="match status" value="1"/>
</dbReference>
<dbReference type="Proteomes" id="UP000649179">
    <property type="component" value="Unassembled WGS sequence"/>
</dbReference>
<reference evidence="4" key="2">
    <citation type="submission" date="2020-09" db="EMBL/GenBank/DDBJ databases">
        <authorList>
            <person name="Sun Q."/>
            <person name="Zhou Y."/>
        </authorList>
    </citation>
    <scope>NUCLEOTIDE SEQUENCE</scope>
    <source>
        <strain evidence="4">CGMCC 1.16067</strain>
    </source>
</reference>
<dbReference type="GO" id="GO:0016874">
    <property type="term" value="F:ligase activity"/>
    <property type="evidence" value="ECO:0007669"/>
    <property type="project" value="InterPro"/>
</dbReference>
<dbReference type="EMBL" id="BMKQ01000001">
    <property type="protein sequence ID" value="GGF48820.1"/>
    <property type="molecule type" value="Genomic_DNA"/>
</dbReference>